<sequence length="345" mass="37638">MSIFEGKRSVALGAILATTLTGAAAAQTTISFADYGPNRGDRAGTVQDFFAEIKERSGGEIEIVEHWGGALLGAKNGFRGLQSGVADMSTITAVYAPQDLFGYRVGDLPITSENEVAQSMALYELATTNEGLQAQFDRAGVVYIGNYTVGPIQMVCNGVDLQSFDDLKGKKVRYTAEYGKIFDDLGVTTVELSTPEIYQALSTGLVDCAQTYAYTTLSYKLIEVSDQFVIFDLGTLGSNAIFMNKNSFERLSPEQQEIVVTAGRNLTENNARTIREANQQAIAEFPNGIDGKELTVTNISDEDREMIEEASQKYIDAWIEESSDYGLDGQAIVDQYRSLIDQSTR</sequence>
<comment type="subcellular location">
    <subcellularLocation>
        <location evidence="1">Periplasm</location>
    </subcellularLocation>
</comment>
<proteinExistence type="predicted"/>
<dbReference type="EMBL" id="FNYY01000011">
    <property type="protein sequence ID" value="SEJ82518.1"/>
    <property type="molecule type" value="Genomic_DNA"/>
</dbReference>
<evidence type="ECO:0000313" key="4">
    <source>
        <dbReference type="EMBL" id="SEJ82518.1"/>
    </source>
</evidence>
<dbReference type="NCBIfam" id="NF037995">
    <property type="entry name" value="TRAP_S1"/>
    <property type="match status" value="1"/>
</dbReference>
<dbReference type="PANTHER" id="PTHR33376:SF15">
    <property type="entry name" value="BLL6794 PROTEIN"/>
    <property type="match status" value="1"/>
</dbReference>
<dbReference type="Gene3D" id="3.40.190.170">
    <property type="entry name" value="Bacterial extracellular solute-binding protein, family 7"/>
    <property type="match status" value="1"/>
</dbReference>
<dbReference type="PANTHER" id="PTHR33376">
    <property type="match status" value="1"/>
</dbReference>
<evidence type="ECO:0000256" key="2">
    <source>
        <dbReference type="ARBA" id="ARBA00022729"/>
    </source>
</evidence>
<dbReference type="Pfam" id="PF03480">
    <property type="entry name" value="DctP"/>
    <property type="match status" value="1"/>
</dbReference>
<keyword evidence="3" id="KW-0574">Periplasm</keyword>
<keyword evidence="5" id="KW-1185">Reference proteome</keyword>
<evidence type="ECO:0000313" key="5">
    <source>
        <dbReference type="Proteomes" id="UP000182932"/>
    </source>
</evidence>
<dbReference type="InterPro" id="IPR018389">
    <property type="entry name" value="DctP_fam"/>
</dbReference>
<dbReference type="InterPro" id="IPR038404">
    <property type="entry name" value="TRAP_DctP_sf"/>
</dbReference>
<organism evidence="4 5">
    <name type="scientific">Marinovum algicola</name>
    <dbReference type="NCBI Taxonomy" id="42444"/>
    <lineage>
        <taxon>Bacteria</taxon>
        <taxon>Pseudomonadati</taxon>
        <taxon>Pseudomonadota</taxon>
        <taxon>Alphaproteobacteria</taxon>
        <taxon>Rhodobacterales</taxon>
        <taxon>Roseobacteraceae</taxon>
        <taxon>Marinovum</taxon>
    </lineage>
</organism>
<dbReference type="SUPFAM" id="SSF53850">
    <property type="entry name" value="Periplasmic binding protein-like II"/>
    <property type="match status" value="1"/>
</dbReference>
<evidence type="ECO:0000256" key="1">
    <source>
        <dbReference type="ARBA" id="ARBA00004418"/>
    </source>
</evidence>
<dbReference type="RefSeq" id="WP_074837343.1">
    <property type="nucleotide sequence ID" value="NZ_FNYY01000011.1"/>
</dbReference>
<gene>
    <name evidence="4" type="ORF">SAMN04487940_11152</name>
</gene>
<reference evidence="4 5" key="1">
    <citation type="submission" date="2016-10" db="EMBL/GenBank/DDBJ databases">
        <authorList>
            <person name="Varghese N."/>
            <person name="Submissions S."/>
        </authorList>
    </citation>
    <scope>NUCLEOTIDE SEQUENCE [LARGE SCALE GENOMIC DNA]</scope>
    <source>
        <strain evidence="4 5">FF3</strain>
    </source>
</reference>
<evidence type="ECO:0000256" key="3">
    <source>
        <dbReference type="ARBA" id="ARBA00022764"/>
    </source>
</evidence>
<dbReference type="GO" id="GO:0055085">
    <property type="term" value="P:transmembrane transport"/>
    <property type="evidence" value="ECO:0007669"/>
    <property type="project" value="InterPro"/>
</dbReference>
<dbReference type="AlphaFoldDB" id="A0A975ZPA8"/>
<dbReference type="GO" id="GO:0042597">
    <property type="term" value="C:periplasmic space"/>
    <property type="evidence" value="ECO:0007669"/>
    <property type="project" value="UniProtKB-SubCell"/>
</dbReference>
<dbReference type="Proteomes" id="UP000182932">
    <property type="component" value="Unassembled WGS sequence"/>
</dbReference>
<name>A0A975ZPA8_9RHOB</name>
<accession>A0A975ZPA8</accession>
<comment type="caution">
    <text evidence="4">The sequence shown here is derived from an EMBL/GenBank/DDBJ whole genome shotgun (WGS) entry which is preliminary data.</text>
</comment>
<keyword evidence="2" id="KW-0732">Signal</keyword>
<protein>
    <submittedName>
        <fullName evidence="4">TRAP-type C4-dicarboxylate transport system, substrate-binding protein</fullName>
    </submittedName>
</protein>
<dbReference type="GeneID" id="80819300"/>